<dbReference type="InterPro" id="IPR036390">
    <property type="entry name" value="WH_DNA-bd_sf"/>
</dbReference>
<reference evidence="7 8" key="1">
    <citation type="submission" date="2023-11" db="EMBL/GenBank/DDBJ databases">
        <title>Lentzea sokolovensis, sp. nov., Lentzea kristufkii, sp. nov., and Lentzea miocenensis, sp. nov., rare actinobacteria from Sokolov Coal Basin, Miocene lacustrine sediment, Czech Republic.</title>
        <authorList>
            <person name="Lara A."/>
            <person name="Kotroba L."/>
            <person name="Nouioui I."/>
            <person name="Neumann-Schaal M."/>
            <person name="Mast Y."/>
            <person name="Chronakova A."/>
        </authorList>
    </citation>
    <scope>NUCLEOTIDE SEQUENCE [LARGE SCALE GENOMIC DNA]</scope>
    <source>
        <strain evidence="7 8">BCCO 10_0856</strain>
    </source>
</reference>
<dbReference type="Pfam" id="PF00126">
    <property type="entry name" value="HTH_1"/>
    <property type="match status" value="1"/>
</dbReference>
<accession>A0ABU4SXD7</accession>
<dbReference type="Proteomes" id="UP001285521">
    <property type="component" value="Unassembled WGS sequence"/>
</dbReference>
<evidence type="ECO:0000256" key="3">
    <source>
        <dbReference type="ARBA" id="ARBA00023125"/>
    </source>
</evidence>
<keyword evidence="4" id="KW-0804">Transcription</keyword>
<dbReference type="EMBL" id="JAXAVW010000006">
    <property type="protein sequence ID" value="MDX8030566.1"/>
    <property type="molecule type" value="Genomic_DNA"/>
</dbReference>
<dbReference type="PRINTS" id="PR00039">
    <property type="entry name" value="HTHLYSR"/>
</dbReference>
<dbReference type="SUPFAM" id="SSF46785">
    <property type="entry name" value="Winged helix' DNA-binding domain"/>
    <property type="match status" value="1"/>
</dbReference>
<protein>
    <submittedName>
        <fullName evidence="7">LysR family transcriptional regulator</fullName>
    </submittedName>
</protein>
<comment type="similarity">
    <text evidence="1">Belongs to the LysR transcriptional regulatory family.</text>
</comment>
<keyword evidence="3" id="KW-0238">DNA-binding</keyword>
<dbReference type="PROSITE" id="PS50931">
    <property type="entry name" value="HTH_LYSR"/>
    <property type="match status" value="1"/>
</dbReference>
<proteinExistence type="inferred from homology"/>
<evidence type="ECO:0000313" key="7">
    <source>
        <dbReference type="EMBL" id="MDX8030566.1"/>
    </source>
</evidence>
<dbReference type="PANTHER" id="PTHR30346:SF28">
    <property type="entry name" value="HTH-TYPE TRANSCRIPTIONAL REGULATOR CYNR"/>
    <property type="match status" value="1"/>
</dbReference>
<feature type="region of interest" description="Disordered" evidence="5">
    <location>
        <begin position="56"/>
        <end position="85"/>
    </location>
</feature>
<evidence type="ECO:0000313" key="8">
    <source>
        <dbReference type="Proteomes" id="UP001285521"/>
    </source>
</evidence>
<dbReference type="InterPro" id="IPR000847">
    <property type="entry name" value="LysR_HTH_N"/>
</dbReference>
<keyword evidence="2" id="KW-0805">Transcription regulation</keyword>
<dbReference type="InterPro" id="IPR036388">
    <property type="entry name" value="WH-like_DNA-bd_sf"/>
</dbReference>
<evidence type="ECO:0000256" key="1">
    <source>
        <dbReference type="ARBA" id="ARBA00009437"/>
    </source>
</evidence>
<keyword evidence="8" id="KW-1185">Reference proteome</keyword>
<dbReference type="Gene3D" id="1.10.10.10">
    <property type="entry name" value="Winged helix-like DNA-binding domain superfamily/Winged helix DNA-binding domain"/>
    <property type="match status" value="1"/>
</dbReference>
<comment type="caution">
    <text evidence="7">The sequence shown here is derived from an EMBL/GenBank/DDBJ whole genome shotgun (WGS) entry which is preliminary data.</text>
</comment>
<evidence type="ECO:0000256" key="5">
    <source>
        <dbReference type="SAM" id="MobiDB-lite"/>
    </source>
</evidence>
<evidence type="ECO:0000259" key="6">
    <source>
        <dbReference type="PROSITE" id="PS50931"/>
    </source>
</evidence>
<sequence>MDIRQLRYFLAVVDHGSVNKAAAALHVAQPSLSQAIRALERDLGLDLLCACSPPHGRASTRWRACGSDASRSRPCRRSPSSRSPG</sequence>
<evidence type="ECO:0000256" key="2">
    <source>
        <dbReference type="ARBA" id="ARBA00023015"/>
    </source>
</evidence>
<dbReference type="RefSeq" id="WP_319965570.1">
    <property type="nucleotide sequence ID" value="NZ_JAXAVW010000006.1"/>
</dbReference>
<name>A0ABU4SXD7_9PSEU</name>
<organism evidence="7 8">
    <name type="scientific">Lentzea miocenica</name>
    <dbReference type="NCBI Taxonomy" id="3095431"/>
    <lineage>
        <taxon>Bacteria</taxon>
        <taxon>Bacillati</taxon>
        <taxon>Actinomycetota</taxon>
        <taxon>Actinomycetes</taxon>
        <taxon>Pseudonocardiales</taxon>
        <taxon>Pseudonocardiaceae</taxon>
        <taxon>Lentzea</taxon>
    </lineage>
</organism>
<feature type="domain" description="HTH lysR-type" evidence="6">
    <location>
        <begin position="1"/>
        <end position="48"/>
    </location>
</feature>
<dbReference type="PANTHER" id="PTHR30346">
    <property type="entry name" value="TRANSCRIPTIONAL DUAL REGULATOR HCAR-RELATED"/>
    <property type="match status" value="1"/>
</dbReference>
<evidence type="ECO:0000256" key="4">
    <source>
        <dbReference type="ARBA" id="ARBA00023163"/>
    </source>
</evidence>
<gene>
    <name evidence="7" type="ORF">SK803_10110</name>
</gene>